<dbReference type="InterPro" id="IPR012337">
    <property type="entry name" value="RNaseH-like_sf"/>
</dbReference>
<dbReference type="PANTHER" id="PTHR48475:SF2">
    <property type="entry name" value="RIBONUCLEASE H"/>
    <property type="match status" value="1"/>
</dbReference>
<evidence type="ECO:0000313" key="1">
    <source>
        <dbReference type="Proteomes" id="UP000515211"/>
    </source>
</evidence>
<dbReference type="GeneID" id="107477760"/>
<name>A0A6P4CML2_ARADU</name>
<protein>
    <submittedName>
        <fullName evidence="2">Uncharacterized protein LOC107477760</fullName>
    </submittedName>
</protein>
<dbReference type="Proteomes" id="UP000515211">
    <property type="component" value="Chromosome 3"/>
</dbReference>
<dbReference type="RefSeq" id="XP_015953317.1">
    <property type="nucleotide sequence ID" value="XM_016097831.1"/>
</dbReference>
<dbReference type="OrthoDB" id="1739513at2759"/>
<organism evidence="1 2">
    <name type="scientific">Arachis duranensis</name>
    <name type="common">Wild peanut</name>
    <dbReference type="NCBI Taxonomy" id="130453"/>
    <lineage>
        <taxon>Eukaryota</taxon>
        <taxon>Viridiplantae</taxon>
        <taxon>Streptophyta</taxon>
        <taxon>Embryophyta</taxon>
        <taxon>Tracheophyta</taxon>
        <taxon>Spermatophyta</taxon>
        <taxon>Magnoliopsida</taxon>
        <taxon>eudicotyledons</taxon>
        <taxon>Gunneridae</taxon>
        <taxon>Pentapetalae</taxon>
        <taxon>rosids</taxon>
        <taxon>fabids</taxon>
        <taxon>Fabales</taxon>
        <taxon>Fabaceae</taxon>
        <taxon>Papilionoideae</taxon>
        <taxon>50 kb inversion clade</taxon>
        <taxon>dalbergioids sensu lato</taxon>
        <taxon>Dalbergieae</taxon>
        <taxon>Pterocarpus clade</taxon>
        <taxon>Arachis</taxon>
    </lineage>
</organism>
<dbReference type="GO" id="GO:0003676">
    <property type="term" value="F:nucleic acid binding"/>
    <property type="evidence" value="ECO:0007669"/>
    <property type="project" value="InterPro"/>
</dbReference>
<sequence length="140" mass="16075">MLVGLKKRLQDAKEAWAEELPQVLWAYRTTPQSATGETPFRLAYGIEVMIPIEINEQSPRVNFYDEVGNIQGHKEELELLPEVQEQAQIREAVLKQRMTNRYNKKVIQRSFSPDDLVLIKNDIGVNKSRDGKLAANWKGP</sequence>
<dbReference type="InterPro" id="IPR036397">
    <property type="entry name" value="RNaseH_sf"/>
</dbReference>
<dbReference type="PANTHER" id="PTHR48475">
    <property type="entry name" value="RIBONUCLEASE H"/>
    <property type="match status" value="1"/>
</dbReference>
<reference evidence="1" key="1">
    <citation type="journal article" date="2016" name="Nat. Genet.">
        <title>The genome sequences of Arachis duranensis and Arachis ipaensis, the diploid ancestors of cultivated peanut.</title>
        <authorList>
            <person name="Bertioli D.J."/>
            <person name="Cannon S.B."/>
            <person name="Froenicke L."/>
            <person name="Huang G."/>
            <person name="Farmer A.D."/>
            <person name="Cannon E.K."/>
            <person name="Liu X."/>
            <person name="Gao D."/>
            <person name="Clevenger J."/>
            <person name="Dash S."/>
            <person name="Ren L."/>
            <person name="Moretzsohn M.C."/>
            <person name="Shirasawa K."/>
            <person name="Huang W."/>
            <person name="Vidigal B."/>
            <person name="Abernathy B."/>
            <person name="Chu Y."/>
            <person name="Niederhuth C.E."/>
            <person name="Umale P."/>
            <person name="Araujo A.C."/>
            <person name="Kozik A."/>
            <person name="Kim K.D."/>
            <person name="Burow M.D."/>
            <person name="Varshney R.K."/>
            <person name="Wang X."/>
            <person name="Zhang X."/>
            <person name="Barkley N."/>
            <person name="Guimaraes P.M."/>
            <person name="Isobe S."/>
            <person name="Guo B."/>
            <person name="Liao B."/>
            <person name="Stalker H.T."/>
            <person name="Schmitz R.J."/>
            <person name="Scheffler B.E."/>
            <person name="Leal-Bertioli S.C."/>
            <person name="Xun X."/>
            <person name="Jackson S.A."/>
            <person name="Michelmore R."/>
            <person name="Ozias-Akins P."/>
        </authorList>
    </citation>
    <scope>NUCLEOTIDE SEQUENCE [LARGE SCALE GENOMIC DNA]</scope>
    <source>
        <strain evidence="1">cv. V14167</strain>
    </source>
</reference>
<proteinExistence type="predicted"/>
<gene>
    <name evidence="2" type="primary">LOC107477760</name>
</gene>
<reference evidence="2" key="2">
    <citation type="submission" date="2025-08" db="UniProtKB">
        <authorList>
            <consortium name="RefSeq"/>
        </authorList>
    </citation>
    <scope>IDENTIFICATION</scope>
    <source>
        <tissue evidence="2">Whole plant</tissue>
    </source>
</reference>
<dbReference type="SUPFAM" id="SSF53098">
    <property type="entry name" value="Ribonuclease H-like"/>
    <property type="match status" value="1"/>
</dbReference>
<evidence type="ECO:0000313" key="2">
    <source>
        <dbReference type="RefSeq" id="XP_015953317.1"/>
    </source>
</evidence>
<dbReference type="AlphaFoldDB" id="A0A6P4CML2"/>
<dbReference type="KEGG" id="adu:107477760"/>
<dbReference type="Gene3D" id="3.30.420.10">
    <property type="entry name" value="Ribonuclease H-like superfamily/Ribonuclease H"/>
    <property type="match status" value="1"/>
</dbReference>
<accession>A0A6P4CML2</accession>
<keyword evidence="1" id="KW-1185">Reference proteome</keyword>